<sequence>MTYATMAARHCMLIHKLDTELLEKSVLAKIFDGNYGNNKLIDFCLTKTMVVHPETKYESLELQWATHVNCTQRAGRVGRVTDGRVYRFVTMRFYEEALDKDVTAEILRAPLDRIVLATKQLDLDDPPKATLALLIDPPNIGNIESTIWSLKEIGALGVTCRGVRVVSDGDLTFLGQVMCQLPLNVNLSKLVVLGHIFSCLKDCIIMATGCSLANVFSSPFQEKILAYLNRLQWADGSCSDLISYLNLFKVWQHKKQTNAFSRSSNLSERNWARQNYVNLRALNEWNILVNEVTQRCANLGIMESVRQTRVTLDHIQTPLFLKVAMCGAFYPYYFKRSSDGGQIDEREAVKILGGRDPCKTVYFKGMDHSQPGPLYSRRIKELFPHCTAKMNVFFDNSFRVYVEFSPTSIAETIQVDGRHFIAAMPGKICKEVYCAVRRRQLRMPNVIHCLSAHDSWKLANNLGLCEKTSAGHYRLIKRPRTRHSTNSVLPDLDIQFIKICVTVCIHAGHFWAHNVDKETAQNLEFIQQYLNNNNLMKAAREEIKVEEIYATKYDDNHYYRCKVIANTYFFKENTQIIQVIFIDYGDIRSIPIIDLCNIPAEVRDIPPQAMECVLSGVQPSVVQNPKANAVFEQFTKDTNLYGKVYSVVNGIVHLELFKDLPHNEIAENTQSLNRQLVSQGLAQTAEESFLSKENHMKREKLQNSESNVTSSTLFEDDNVIESVDVESPNKSACTKSFHLKGPYSPLEMQIYSVLESGLQKSVSIEGTSVNSVLLDTDPQDPHERLIVAVTVAESATAKTLHLRHTTVMPNIHGFSVLMALLFCPSMEPKPVIDGSRFGAILCGLGAHENSHRSMYPAHDMVFTLDTELTQDMLNEVNEIRYWMNVIVRAMDCLANDVPTSLDIETCQREIKDRILATLKKPRRSIERTYVTYANVWHKFLYNGGVLESGEQTTMENDIWPLHWTIALKEDNEQTTTIKENLKEMNSLATKLKTMSEVACKLCNVVLYTVPQVRLHIVTKAHMDKVQAAVPNPNPNE</sequence>
<dbReference type="InterPro" id="IPR002999">
    <property type="entry name" value="Tudor"/>
</dbReference>
<evidence type="ECO:0000313" key="8">
    <source>
        <dbReference type="Proteomes" id="UP001458880"/>
    </source>
</evidence>
<dbReference type="EC" id="3.6.4.13" evidence="1"/>
<dbReference type="EMBL" id="JASPKY010000050">
    <property type="protein sequence ID" value="KAK9745238.1"/>
    <property type="molecule type" value="Genomic_DNA"/>
</dbReference>
<dbReference type="SMART" id="SM00333">
    <property type="entry name" value="TUDOR"/>
    <property type="match status" value="1"/>
</dbReference>
<keyword evidence="4" id="KW-0067">ATP-binding</keyword>
<evidence type="ECO:0000256" key="2">
    <source>
        <dbReference type="ARBA" id="ARBA00022490"/>
    </source>
</evidence>
<protein>
    <recommendedName>
        <fullName evidence="1">RNA helicase</fullName>
        <ecNumber evidence="1">3.6.4.13</ecNumber>
    </recommendedName>
</protein>
<dbReference type="GO" id="GO:0003723">
    <property type="term" value="F:RNA binding"/>
    <property type="evidence" value="ECO:0007669"/>
    <property type="project" value="TreeGrafter"/>
</dbReference>
<dbReference type="Gene3D" id="3.40.50.300">
    <property type="entry name" value="P-loop containing nucleotide triphosphate hydrolases"/>
    <property type="match status" value="1"/>
</dbReference>
<gene>
    <name evidence="7" type="ORF">QE152_g7119</name>
</gene>
<dbReference type="Pfam" id="PF00567">
    <property type="entry name" value="TUDOR"/>
    <property type="match status" value="1"/>
</dbReference>
<comment type="catalytic activity">
    <reaction evidence="5">
        <text>ATP + H2O = ADP + phosphate + H(+)</text>
        <dbReference type="Rhea" id="RHEA:13065"/>
        <dbReference type="ChEBI" id="CHEBI:15377"/>
        <dbReference type="ChEBI" id="CHEBI:15378"/>
        <dbReference type="ChEBI" id="CHEBI:30616"/>
        <dbReference type="ChEBI" id="CHEBI:43474"/>
        <dbReference type="ChEBI" id="CHEBI:456216"/>
        <dbReference type="EC" id="3.6.4.13"/>
    </reaction>
</comment>
<comment type="caution">
    <text evidence="7">The sequence shown here is derived from an EMBL/GenBank/DDBJ whole genome shotgun (WGS) entry which is preliminary data.</text>
</comment>
<name>A0AAW1MCE0_POPJA</name>
<keyword evidence="8" id="KW-1185">Reference proteome</keyword>
<reference evidence="7 8" key="1">
    <citation type="journal article" date="2024" name="BMC Genomics">
        <title>De novo assembly and annotation of Popillia japonica's genome with initial clues to its potential as an invasive pest.</title>
        <authorList>
            <person name="Cucini C."/>
            <person name="Boschi S."/>
            <person name="Funari R."/>
            <person name="Cardaioli E."/>
            <person name="Iannotti N."/>
            <person name="Marturano G."/>
            <person name="Paoli F."/>
            <person name="Bruttini M."/>
            <person name="Carapelli A."/>
            <person name="Frati F."/>
            <person name="Nardi F."/>
        </authorList>
    </citation>
    <scope>NUCLEOTIDE SEQUENCE [LARGE SCALE GENOMIC DNA]</scope>
    <source>
        <strain evidence="7">DMR45628</strain>
    </source>
</reference>
<dbReference type="InterPro" id="IPR035437">
    <property type="entry name" value="SNase_OB-fold_sf"/>
</dbReference>
<dbReference type="AlphaFoldDB" id="A0AAW1MCE0"/>
<evidence type="ECO:0000256" key="4">
    <source>
        <dbReference type="ARBA" id="ARBA00022806"/>
    </source>
</evidence>
<keyword evidence="2" id="KW-0963">Cytoplasm</keyword>
<keyword evidence="4" id="KW-0547">Nucleotide-binding</keyword>
<dbReference type="PANTHER" id="PTHR18934">
    <property type="entry name" value="ATP-DEPENDENT RNA HELICASE"/>
    <property type="match status" value="1"/>
</dbReference>
<dbReference type="Proteomes" id="UP001458880">
    <property type="component" value="Unassembled WGS sequence"/>
</dbReference>
<feature type="domain" description="Tudor" evidence="6">
    <location>
        <begin position="542"/>
        <end position="605"/>
    </location>
</feature>
<evidence type="ECO:0000313" key="7">
    <source>
        <dbReference type="EMBL" id="KAK9745238.1"/>
    </source>
</evidence>
<dbReference type="SUPFAM" id="SSF52540">
    <property type="entry name" value="P-loop containing nucleoside triphosphate hydrolases"/>
    <property type="match status" value="1"/>
</dbReference>
<proteinExistence type="predicted"/>
<dbReference type="Gene3D" id="2.40.50.90">
    <property type="match status" value="1"/>
</dbReference>
<dbReference type="Gene3D" id="2.30.30.140">
    <property type="match status" value="1"/>
</dbReference>
<keyword evidence="3" id="KW-0378">Hydrolase</keyword>
<dbReference type="InterPro" id="IPR027417">
    <property type="entry name" value="P-loop_NTPase"/>
</dbReference>
<dbReference type="GO" id="GO:0003724">
    <property type="term" value="F:RNA helicase activity"/>
    <property type="evidence" value="ECO:0007669"/>
    <property type="project" value="UniProtKB-EC"/>
</dbReference>
<evidence type="ECO:0000256" key="3">
    <source>
        <dbReference type="ARBA" id="ARBA00022801"/>
    </source>
</evidence>
<dbReference type="PROSITE" id="PS50304">
    <property type="entry name" value="TUDOR"/>
    <property type="match status" value="1"/>
</dbReference>
<dbReference type="GO" id="GO:0005737">
    <property type="term" value="C:cytoplasm"/>
    <property type="evidence" value="ECO:0007669"/>
    <property type="project" value="UniProtKB-ARBA"/>
</dbReference>
<keyword evidence="4" id="KW-0347">Helicase</keyword>
<dbReference type="SMART" id="SM00847">
    <property type="entry name" value="HA2"/>
    <property type="match status" value="1"/>
</dbReference>
<organism evidence="7 8">
    <name type="scientific">Popillia japonica</name>
    <name type="common">Japanese beetle</name>
    <dbReference type="NCBI Taxonomy" id="7064"/>
    <lineage>
        <taxon>Eukaryota</taxon>
        <taxon>Metazoa</taxon>
        <taxon>Ecdysozoa</taxon>
        <taxon>Arthropoda</taxon>
        <taxon>Hexapoda</taxon>
        <taxon>Insecta</taxon>
        <taxon>Pterygota</taxon>
        <taxon>Neoptera</taxon>
        <taxon>Endopterygota</taxon>
        <taxon>Coleoptera</taxon>
        <taxon>Polyphaga</taxon>
        <taxon>Scarabaeiformia</taxon>
        <taxon>Scarabaeidae</taxon>
        <taxon>Rutelinae</taxon>
        <taxon>Popillia</taxon>
    </lineage>
</organism>
<evidence type="ECO:0000256" key="5">
    <source>
        <dbReference type="ARBA" id="ARBA00047984"/>
    </source>
</evidence>
<dbReference type="PANTHER" id="PTHR18934:SF113">
    <property type="entry name" value="ATP-DEPENDENT RNA HELICASE TDRD9"/>
    <property type="match status" value="1"/>
</dbReference>
<evidence type="ECO:0000259" key="6">
    <source>
        <dbReference type="PROSITE" id="PS50304"/>
    </source>
</evidence>
<dbReference type="Gene3D" id="1.20.120.1080">
    <property type="match status" value="1"/>
</dbReference>
<dbReference type="GO" id="GO:0016787">
    <property type="term" value="F:hydrolase activity"/>
    <property type="evidence" value="ECO:0007669"/>
    <property type="project" value="UniProtKB-KW"/>
</dbReference>
<accession>A0AAW1MCE0</accession>
<evidence type="ECO:0000256" key="1">
    <source>
        <dbReference type="ARBA" id="ARBA00012552"/>
    </source>
</evidence>
<dbReference type="InterPro" id="IPR007502">
    <property type="entry name" value="Helicase-assoc_dom"/>
</dbReference>
<dbReference type="SUPFAM" id="SSF63748">
    <property type="entry name" value="Tudor/PWWP/MBT"/>
    <property type="match status" value="1"/>
</dbReference>